<dbReference type="InterPro" id="IPR032710">
    <property type="entry name" value="NTF2-like_dom_sf"/>
</dbReference>
<keyword evidence="4" id="KW-1185">Reference proteome</keyword>
<dbReference type="SUPFAM" id="SSF54427">
    <property type="entry name" value="NTF2-like"/>
    <property type="match status" value="1"/>
</dbReference>
<proteinExistence type="predicted"/>
<gene>
    <name evidence="3" type="ORF">D9619_006639</name>
</gene>
<feature type="region of interest" description="Disordered" evidence="1">
    <location>
        <begin position="1"/>
        <end position="347"/>
    </location>
</feature>
<name>A0A8H5B4F2_9AGAR</name>
<dbReference type="InterPro" id="IPR018222">
    <property type="entry name" value="Nuclear_transport_factor_2_euk"/>
</dbReference>
<feature type="compositionally biased region" description="Polar residues" evidence="1">
    <location>
        <begin position="860"/>
        <end position="870"/>
    </location>
</feature>
<dbReference type="EMBL" id="JAACJJ010000042">
    <property type="protein sequence ID" value="KAF5316549.1"/>
    <property type="molecule type" value="Genomic_DNA"/>
</dbReference>
<evidence type="ECO:0000313" key="3">
    <source>
        <dbReference type="EMBL" id="KAF5316549.1"/>
    </source>
</evidence>
<sequence length="1321" mass="142648">MLRRNGVGASTSLAPVAHAEDAQPNEVSKKRKGQGLPPIVASSKPPARTFYNHRGRGGATIRGGYRGGKGSDKGVSTQYAMRGGKSSWRGHRNPSGSWPKRADSAFGSPHDPSSNSRPAVSIAIPPLPPTAVQSGIDKGKAPMRGGGEQSMNKSWHRRDGVATVRNTEQEKRASPWGQQPDSGYAQRAVPRQTAPPKVDGTSQAPLPHCNPLHPSLPARPPPQSSPQSPPQYSSFLFQSEPKDSREPAATEWYMRIGSPDPKLPPGSLGRKNPQPPSTISMPLPGRLRKFQAKQDVRNAAENSPSIPPQLEPVASLPVASPVHQKPQSKAELSQVPIPPNIPKAPLPKHCSAELVKLANEPSTENLPFVLPEDEANVYKAVPLSEQRKSRSKPRDLSTDGLTPVPQQEESAARRSRPLSQQSKAPAQPQRDIEPSSASAPSSSKLQPQPPRQSKVGVSLATKSPEMDALSFLPPQGASGTYVPVPISLQRQSRVSLYAMPPTPEPETGDPPFIPPQEVSLVHVPAPLSQQRKSQSKAQVDVNDFSSNISRVVAQPILMRNRAQVPEPNVHHRTGAGHEDTMKSDVVLSTKIAAIRMKASISLPPIETLSQVSSTGSSAHDDLVALPPPEASSLAEVPPTTPLPVTPRKTKTVQAVNTSTSAGPKTGVRSPEVVIKKEEQLSPLSQSPIKPARKLVTEAASFYPMPASCDKAVLEYKENRKAFFKENSKILSALGLKRTKAFFRDDGLVIEWKSDVPVWSDTLKPEENNLATAMEEFLKRSAERSGSKRKRKEKASQDLDGGEPSPGAKRIKTFKGVDPVHPSERKRKFSDFEETSSPEQRKKTAGSSSVSGGLISGSTSRRLPNATNHPLESSFGDVAASKDEQIYIFSSPEPSPEPTLKPLPSATAKKVPLPTRLPLTKKPNAVLAPAPSTNTSHSNSNSTGALSTGAADFDSERVKMSARTSVDPTETVPPATSQTGVRVPASGPPHSSRRMIFKPTNPSRTSRVTPAAHVSASALSAEERGIGHHGVGGEHVTDSDRIAALTLPGSTPGGRSTSRTYSPSVPNDVLLPAQMEVNDRESVMHRVANGSVSPNRPLAIETAMSAISDAEDQVLKDDGSDMYCSDREDVQEDDEDEDDESKLAVDFFTRFITLFDSDRSKLTSATSMAEHFAPESKLVFHSSHSNASASTVEHGRSRICDRLREMGPHKFRALPGSVVWDLAPLPLDSPGYLMFSVHGEVVDPSHTGRHLDHILTVDQTFVLRPRNEDDNGHEEELWSDSLHDDEEWPLVAVSHQMTVRESRLLPPDAIENLLPWVVNVES</sequence>
<feature type="compositionally biased region" description="Gly residues" evidence="1">
    <location>
        <begin position="57"/>
        <end position="68"/>
    </location>
</feature>
<dbReference type="OrthoDB" id="3265156at2759"/>
<feature type="compositionally biased region" description="Low complexity" evidence="1">
    <location>
        <begin position="434"/>
        <end position="454"/>
    </location>
</feature>
<feature type="region of interest" description="Disordered" evidence="1">
    <location>
        <begin position="628"/>
        <end position="669"/>
    </location>
</feature>
<feature type="compositionally biased region" description="Basic and acidic residues" evidence="1">
    <location>
        <begin position="385"/>
        <end position="397"/>
    </location>
</feature>
<feature type="compositionally biased region" description="Low complexity" evidence="1">
    <location>
        <begin position="230"/>
        <end position="239"/>
    </location>
</feature>
<accession>A0A8H5B4F2</accession>
<feature type="compositionally biased region" description="Polar residues" evidence="1">
    <location>
        <begin position="961"/>
        <end position="979"/>
    </location>
</feature>
<feature type="compositionally biased region" description="Pro residues" evidence="1">
    <location>
        <begin position="217"/>
        <end position="229"/>
    </location>
</feature>
<feature type="compositionally biased region" description="Polar residues" evidence="1">
    <location>
        <begin position="653"/>
        <end position="662"/>
    </location>
</feature>
<dbReference type="Proteomes" id="UP000567179">
    <property type="component" value="Unassembled WGS sequence"/>
</dbReference>
<feature type="compositionally biased region" description="Low complexity" evidence="1">
    <location>
        <begin position="931"/>
        <end position="942"/>
    </location>
</feature>
<feature type="region of interest" description="Disordered" evidence="1">
    <location>
        <begin position="779"/>
        <end position="1015"/>
    </location>
</feature>
<feature type="compositionally biased region" description="Basic and acidic residues" evidence="1">
    <location>
        <begin position="1115"/>
        <end position="1127"/>
    </location>
</feature>
<reference evidence="3 4" key="1">
    <citation type="journal article" date="2020" name="ISME J.">
        <title>Uncovering the hidden diversity of litter-decomposition mechanisms in mushroom-forming fungi.</title>
        <authorList>
            <person name="Floudas D."/>
            <person name="Bentzer J."/>
            <person name="Ahren D."/>
            <person name="Johansson T."/>
            <person name="Persson P."/>
            <person name="Tunlid A."/>
        </authorList>
    </citation>
    <scope>NUCLEOTIDE SEQUENCE [LARGE SCALE GENOMIC DNA]</scope>
    <source>
        <strain evidence="3 4">CBS 101986</strain>
    </source>
</reference>
<organism evidence="3 4">
    <name type="scientific">Psilocybe cf. subviscida</name>
    <dbReference type="NCBI Taxonomy" id="2480587"/>
    <lineage>
        <taxon>Eukaryota</taxon>
        <taxon>Fungi</taxon>
        <taxon>Dikarya</taxon>
        <taxon>Basidiomycota</taxon>
        <taxon>Agaricomycotina</taxon>
        <taxon>Agaricomycetes</taxon>
        <taxon>Agaricomycetidae</taxon>
        <taxon>Agaricales</taxon>
        <taxon>Agaricineae</taxon>
        <taxon>Strophariaceae</taxon>
        <taxon>Psilocybe</taxon>
    </lineage>
</organism>
<feature type="region of interest" description="Disordered" evidence="1">
    <location>
        <begin position="1045"/>
        <end position="1066"/>
    </location>
</feature>
<feature type="compositionally biased region" description="Acidic residues" evidence="1">
    <location>
        <begin position="1128"/>
        <end position="1138"/>
    </location>
</feature>
<dbReference type="Gene3D" id="3.10.450.50">
    <property type="match status" value="1"/>
</dbReference>
<feature type="domain" description="NTF2" evidence="2">
    <location>
        <begin position="1142"/>
        <end position="1283"/>
    </location>
</feature>
<evidence type="ECO:0000259" key="2">
    <source>
        <dbReference type="PROSITE" id="PS50177"/>
    </source>
</evidence>
<dbReference type="PROSITE" id="PS50177">
    <property type="entry name" value="NTF2_DOMAIN"/>
    <property type="match status" value="1"/>
</dbReference>
<feature type="compositionally biased region" description="Low complexity" evidence="1">
    <location>
        <begin position="908"/>
        <end position="922"/>
    </location>
</feature>
<feature type="compositionally biased region" description="Low complexity" evidence="1">
    <location>
        <begin position="845"/>
        <end position="859"/>
    </location>
</feature>
<protein>
    <recommendedName>
        <fullName evidence="2">NTF2 domain-containing protein</fullName>
    </recommendedName>
</protein>
<feature type="compositionally biased region" description="Pro residues" evidence="1">
    <location>
        <begin position="336"/>
        <end position="345"/>
    </location>
</feature>
<feature type="region of interest" description="Disordered" evidence="1">
    <location>
        <begin position="379"/>
        <end position="461"/>
    </location>
</feature>
<feature type="region of interest" description="Disordered" evidence="1">
    <location>
        <begin position="1115"/>
        <end position="1138"/>
    </location>
</feature>
<evidence type="ECO:0000256" key="1">
    <source>
        <dbReference type="SAM" id="MobiDB-lite"/>
    </source>
</evidence>
<comment type="caution">
    <text evidence="3">The sequence shown here is derived from an EMBL/GenBank/DDBJ whole genome shotgun (WGS) entry which is preliminary data.</text>
</comment>
<feature type="compositionally biased region" description="Polar residues" evidence="1">
    <location>
        <begin position="1052"/>
        <end position="1064"/>
    </location>
</feature>
<evidence type="ECO:0000313" key="4">
    <source>
        <dbReference type="Proteomes" id="UP000567179"/>
    </source>
</evidence>